<dbReference type="PATRIC" id="fig|992073.3.peg.613"/>
<dbReference type="EMBL" id="AKPJ01000001">
    <property type="protein sequence ID" value="EJB99914.1"/>
    <property type="molecule type" value="Genomic_DNA"/>
</dbReference>
<reference evidence="1 2" key="1">
    <citation type="journal article" date="2013" name="Pathog. Dis.">
        <title>Genome sequences of 65 Helicobacter pylori strains isolated from asymptomatic individuals and patients with gastric cancer, peptic ulcer disease, or gastritis.</title>
        <authorList>
            <person name="Blanchard T.G."/>
            <person name="Czinn S.J."/>
            <person name="Correa P."/>
            <person name="Nakazawa T."/>
            <person name="Keelan M."/>
            <person name="Morningstar L."/>
            <person name="Santana-Cruz I."/>
            <person name="Maroo A."/>
            <person name="McCracken C."/>
            <person name="Shefchek K."/>
            <person name="Daugherty S."/>
            <person name="Song Y."/>
            <person name="Fraser C.M."/>
            <person name="Fricke W.F."/>
        </authorList>
    </citation>
    <scope>NUCLEOTIDE SEQUENCE [LARGE SCALE GENOMIC DNA]</scope>
    <source>
        <strain evidence="1 2">Hp P-2</strain>
    </source>
</reference>
<name>I9W7A7_HELPX</name>
<accession>I9W7A7</accession>
<protein>
    <submittedName>
        <fullName evidence="1">Uncharacterized protein</fullName>
    </submittedName>
</protein>
<dbReference type="Proteomes" id="UP000004326">
    <property type="component" value="Unassembled WGS sequence"/>
</dbReference>
<organism evidence="1 2">
    <name type="scientific">Helicobacter pylori Hp P-2</name>
    <dbReference type="NCBI Taxonomy" id="992073"/>
    <lineage>
        <taxon>Bacteria</taxon>
        <taxon>Pseudomonadati</taxon>
        <taxon>Campylobacterota</taxon>
        <taxon>Epsilonproteobacteria</taxon>
        <taxon>Campylobacterales</taxon>
        <taxon>Helicobacteraceae</taxon>
        <taxon>Helicobacter</taxon>
    </lineage>
</organism>
<evidence type="ECO:0000313" key="2">
    <source>
        <dbReference type="Proteomes" id="UP000004326"/>
    </source>
</evidence>
<evidence type="ECO:0000313" key="1">
    <source>
        <dbReference type="EMBL" id="EJB99914.1"/>
    </source>
</evidence>
<sequence length="45" mass="5163">MLIGCFILVFKEIVQGGELIKEHKIINILQNHPNLTPNLKEYPTC</sequence>
<comment type="caution">
    <text evidence="1">The sequence shown here is derived from an EMBL/GenBank/DDBJ whole genome shotgun (WGS) entry which is preliminary data.</text>
</comment>
<dbReference type="AlphaFoldDB" id="I9W7A7"/>
<proteinExistence type="predicted"/>
<gene>
    <name evidence="1" type="ORF">HPHPP2_0626</name>
</gene>